<keyword evidence="2" id="KW-1185">Reference proteome</keyword>
<evidence type="ECO:0008006" key="3">
    <source>
        <dbReference type="Google" id="ProtNLM"/>
    </source>
</evidence>
<protein>
    <recommendedName>
        <fullName evidence="3">Phytanoyl-CoA dioxygenase</fullName>
    </recommendedName>
</protein>
<reference evidence="2" key="1">
    <citation type="submission" date="2016-08" db="EMBL/GenBank/DDBJ databases">
        <authorList>
            <person name="Merda D."/>
            <person name="Briand M."/>
            <person name="Taghouti G."/>
            <person name="Carrere S."/>
            <person name="Gouzy J."/>
            <person name="Portier P."/>
            <person name="Jacques M.-A."/>
            <person name="Fischer-Le Saux M."/>
        </authorList>
    </citation>
    <scope>NUCLEOTIDE SEQUENCE [LARGE SCALE GENOMIC DNA]</scope>
    <source>
        <strain evidence="2">CFBP1817</strain>
    </source>
</reference>
<dbReference type="SUPFAM" id="SSF51197">
    <property type="entry name" value="Clavaminate synthase-like"/>
    <property type="match status" value="1"/>
</dbReference>
<evidence type="ECO:0000313" key="2">
    <source>
        <dbReference type="Proteomes" id="UP000239939"/>
    </source>
</evidence>
<name>A0A2S7EML5_9XANT</name>
<organism evidence="1 2">
    <name type="scientific">Xanthomonas populi</name>
    <dbReference type="NCBI Taxonomy" id="53414"/>
    <lineage>
        <taxon>Bacteria</taxon>
        <taxon>Pseudomonadati</taxon>
        <taxon>Pseudomonadota</taxon>
        <taxon>Gammaproteobacteria</taxon>
        <taxon>Lysobacterales</taxon>
        <taxon>Lysobacteraceae</taxon>
        <taxon>Xanthomonas</taxon>
    </lineage>
</organism>
<dbReference type="AlphaFoldDB" id="A0A2S7EML5"/>
<dbReference type="InterPro" id="IPR008775">
    <property type="entry name" value="Phytyl_CoA_dOase-like"/>
</dbReference>
<proteinExistence type="predicted"/>
<dbReference type="GO" id="GO:0016706">
    <property type="term" value="F:2-oxoglutarate-dependent dioxygenase activity"/>
    <property type="evidence" value="ECO:0007669"/>
    <property type="project" value="UniProtKB-ARBA"/>
</dbReference>
<dbReference type="Gene3D" id="2.60.120.620">
    <property type="entry name" value="q2cbj1_9rhob like domain"/>
    <property type="match status" value="1"/>
</dbReference>
<dbReference type="EMBL" id="MDEJ01000078">
    <property type="protein sequence ID" value="PPU91895.1"/>
    <property type="molecule type" value="Genomic_DNA"/>
</dbReference>
<gene>
    <name evidence="1" type="ORF">XpopCFBP1817_12960</name>
</gene>
<evidence type="ECO:0000313" key="1">
    <source>
        <dbReference type="EMBL" id="PPU91895.1"/>
    </source>
</evidence>
<sequence length="132" mass="14829">MLKQEAVSVMVAVAETTAENGALQVDREFACGRTLLPHAHGQLVDACSMSWEALYLLPGDAVVFSAFLPHRSSPDRSRSHRRAVFLSYNASEEGNLRDVYFAYKRRVFRTEVERGDTAAVAGWRSRLARERL</sequence>
<accession>A0A2S7EML5</accession>
<comment type="caution">
    <text evidence="1">The sequence shown here is derived from an EMBL/GenBank/DDBJ whole genome shotgun (WGS) entry which is preliminary data.</text>
</comment>
<dbReference type="Pfam" id="PF05721">
    <property type="entry name" value="PhyH"/>
    <property type="match status" value="1"/>
</dbReference>
<dbReference type="OrthoDB" id="9791262at2"/>
<dbReference type="Proteomes" id="UP000239939">
    <property type="component" value="Unassembled WGS sequence"/>
</dbReference>